<dbReference type="CDD" id="cd11559">
    <property type="entry name" value="W2_eIF4G1_like"/>
    <property type="match status" value="1"/>
</dbReference>
<evidence type="ECO:0000256" key="7">
    <source>
        <dbReference type="ARBA" id="ARBA00022843"/>
    </source>
</evidence>
<reference evidence="17" key="1">
    <citation type="journal article" date="2023" name="Mol. Biol. Evol.">
        <title>Third-Generation Sequencing Reveals the Adaptive Role of the Epigenome in Three Deep-Sea Polychaetes.</title>
        <authorList>
            <person name="Perez M."/>
            <person name="Aroh O."/>
            <person name="Sun Y."/>
            <person name="Lan Y."/>
            <person name="Juniper S.K."/>
            <person name="Young C.R."/>
            <person name="Angers B."/>
            <person name="Qian P.Y."/>
        </authorList>
    </citation>
    <scope>NUCLEOTIDE SEQUENCE</scope>
    <source>
        <strain evidence="17">P08H-3</strain>
    </source>
</reference>
<dbReference type="GO" id="GO:0003743">
    <property type="term" value="F:translation initiation factor activity"/>
    <property type="evidence" value="ECO:0007669"/>
    <property type="project" value="UniProtKB-KW"/>
</dbReference>
<dbReference type="SUPFAM" id="SSF48371">
    <property type="entry name" value="ARM repeat"/>
    <property type="match status" value="3"/>
</dbReference>
<accession>A0AAD9JKM1</accession>
<feature type="compositionally biased region" description="Basic and acidic residues" evidence="14">
    <location>
        <begin position="375"/>
        <end position="549"/>
    </location>
</feature>
<dbReference type="AlphaFoldDB" id="A0AAD9JKM1"/>
<keyword evidence="10" id="KW-0007">Acetylation</keyword>
<dbReference type="SMART" id="SM00515">
    <property type="entry name" value="eIF5C"/>
    <property type="match status" value="1"/>
</dbReference>
<feature type="compositionally biased region" description="Basic and acidic residues" evidence="14">
    <location>
        <begin position="324"/>
        <end position="360"/>
    </location>
</feature>
<dbReference type="InterPro" id="IPR003891">
    <property type="entry name" value="Initiation_fac_eIF4g_MI"/>
</dbReference>
<feature type="region of interest" description="Disordered" evidence="14">
    <location>
        <begin position="649"/>
        <end position="710"/>
    </location>
</feature>
<dbReference type="Pfam" id="PF02847">
    <property type="entry name" value="MA3"/>
    <property type="match status" value="1"/>
</dbReference>
<protein>
    <recommendedName>
        <fullName evidence="12">Eukaryotic translation initiation factor 4 gamma 2</fullName>
    </recommendedName>
</protein>
<dbReference type="PROSITE" id="PS51363">
    <property type="entry name" value="W2"/>
    <property type="match status" value="1"/>
</dbReference>
<evidence type="ECO:0000256" key="1">
    <source>
        <dbReference type="ARBA" id="ARBA00005775"/>
    </source>
</evidence>
<evidence type="ECO:0000259" key="15">
    <source>
        <dbReference type="PROSITE" id="PS51363"/>
    </source>
</evidence>
<keyword evidence="3" id="KW-0678">Repressor</keyword>
<dbReference type="EMBL" id="JAODUP010000275">
    <property type="protein sequence ID" value="KAK2154183.1"/>
    <property type="molecule type" value="Genomic_DNA"/>
</dbReference>
<evidence type="ECO:0000313" key="18">
    <source>
        <dbReference type="Proteomes" id="UP001208570"/>
    </source>
</evidence>
<evidence type="ECO:0000256" key="11">
    <source>
        <dbReference type="ARBA" id="ARBA00037759"/>
    </source>
</evidence>
<feature type="region of interest" description="Disordered" evidence="14">
    <location>
        <begin position="202"/>
        <end position="587"/>
    </location>
</feature>
<gene>
    <name evidence="17" type="ORF">LSH36_275g09066</name>
</gene>
<evidence type="ECO:0000256" key="9">
    <source>
        <dbReference type="ARBA" id="ARBA00022917"/>
    </source>
</evidence>
<feature type="compositionally biased region" description="Basic and acidic residues" evidence="14">
    <location>
        <begin position="274"/>
        <end position="283"/>
    </location>
</feature>
<evidence type="ECO:0000259" key="16">
    <source>
        <dbReference type="PROSITE" id="PS51366"/>
    </source>
</evidence>
<feature type="compositionally biased region" description="Basic and acidic residues" evidence="14">
    <location>
        <begin position="218"/>
        <end position="247"/>
    </location>
</feature>
<keyword evidence="5" id="KW-0396">Initiation factor</keyword>
<dbReference type="InterPro" id="IPR016024">
    <property type="entry name" value="ARM-type_fold"/>
</dbReference>
<dbReference type="PANTHER" id="PTHR23253:SF9">
    <property type="entry name" value="EUKARYOTIC TRANSLATION INITIATION FACTOR 4 GAMMA 2"/>
    <property type="match status" value="1"/>
</dbReference>
<evidence type="ECO:0000256" key="14">
    <source>
        <dbReference type="SAM" id="MobiDB-lite"/>
    </source>
</evidence>
<dbReference type="Pfam" id="PF02020">
    <property type="entry name" value="W2"/>
    <property type="match status" value="1"/>
</dbReference>
<keyword evidence="7" id="KW-0832">Ubl conjugation</keyword>
<feature type="compositionally biased region" description="Polar residues" evidence="14">
    <location>
        <begin position="284"/>
        <end position="307"/>
    </location>
</feature>
<comment type="similarity">
    <text evidence="1">Belongs to the eukaryotic initiation factor 4G family.</text>
</comment>
<dbReference type="PANTHER" id="PTHR23253">
    <property type="entry name" value="EUKARYOTIC TRANSLATION INITIATION FACTOR 4 GAMMA"/>
    <property type="match status" value="1"/>
</dbReference>
<dbReference type="GO" id="GO:0016281">
    <property type="term" value="C:eukaryotic translation initiation factor 4F complex"/>
    <property type="evidence" value="ECO:0007669"/>
    <property type="project" value="TreeGrafter"/>
</dbReference>
<evidence type="ECO:0000313" key="17">
    <source>
        <dbReference type="EMBL" id="KAK2154183.1"/>
    </source>
</evidence>
<evidence type="ECO:0000256" key="12">
    <source>
        <dbReference type="ARBA" id="ARBA00040449"/>
    </source>
</evidence>
<comment type="caution">
    <text evidence="17">The sequence shown here is derived from an EMBL/GenBank/DDBJ whole genome shotgun (WGS) entry which is preliminary data.</text>
</comment>
<dbReference type="Pfam" id="PF02854">
    <property type="entry name" value="MIF4G"/>
    <property type="match status" value="1"/>
</dbReference>
<keyword evidence="8" id="KW-0810">Translation regulation</keyword>
<evidence type="ECO:0000256" key="3">
    <source>
        <dbReference type="ARBA" id="ARBA00022491"/>
    </source>
</evidence>
<proteinExistence type="inferred from homology"/>
<feature type="compositionally biased region" description="Pro residues" evidence="14">
    <location>
        <begin position="649"/>
        <end position="671"/>
    </location>
</feature>
<dbReference type="InterPro" id="IPR003890">
    <property type="entry name" value="MIF4G-like_typ-3"/>
</dbReference>
<keyword evidence="6" id="KW-0597">Phosphoprotein</keyword>
<dbReference type="Proteomes" id="UP001208570">
    <property type="component" value="Unassembled WGS sequence"/>
</dbReference>
<feature type="compositionally biased region" description="Basic and acidic residues" evidence="14">
    <location>
        <begin position="254"/>
        <end position="266"/>
    </location>
</feature>
<evidence type="ECO:0000256" key="8">
    <source>
        <dbReference type="ARBA" id="ARBA00022845"/>
    </source>
</evidence>
<dbReference type="InterPro" id="IPR003307">
    <property type="entry name" value="W2_domain"/>
</dbReference>
<keyword evidence="2" id="KW-0488">Methylation</keyword>
<dbReference type="GO" id="GO:0006417">
    <property type="term" value="P:regulation of translation"/>
    <property type="evidence" value="ECO:0007669"/>
    <property type="project" value="UniProtKB-KW"/>
</dbReference>
<keyword evidence="9" id="KW-0648">Protein biosynthesis</keyword>
<sequence length="1142" mass="131328">MLGNIKFIGELGKLDMLHEGILHRCIQQLLEKKTKAQSVQDMGEDFECLCQIMRTVGKALDHDKARLWMDQYFDRIRTIMAHPDLPPRIKFMLLDIVELRENQWIPRKSSMDTGPKTIQQVREEAFREYGFAVAPTSAMASLAMNMDPFGRPMNGTIPTHKSMMGDIFGPVSPPYMGSSSLGTGPGVVDDFTPSFLAGNPGRPSFDVGFPGPYVNRGRQNERRGGHNSPRFDRYNNQKGYHREKEADNDSDDDYTPRDRQSGRDSHFSYPDRYNSNRDGDRQQPSRYYNRNQQNHVPSMNYRNNENHGYQPAYPLRQRSPYGRDGPDERSRDGGTPDSDSWRKEKVETEPRDDRLREKRAYRPGIDDAELPPAHVKRDERSRQDNWDREQSDKDHIVEKEVKSYREPVKRDGHNLDGREEVERPPTRENPYDYDNFGHEHQPKKNQDWDYQKNWRNVEKDRDDSQDRRIYQNGDIRDHHRDVDPDHNRDYRSNRDFTRDKEFGSGGREYRDGRDFRDSRDYHDGRDFRDSRGFGRDFDGRGGGFERDRSGFQFHRGGSSGPPPQRDGQPPRELPPRFQRKQQQQQGQVDLFTNDIPLAATDNGLPVITHSPPPPIPPGAPPPQRYRPPIHPAQRPPMAGYFPPRYPLPGGPPVRGPPPRGYPPGQLPPGMPRYPMGASQGFDSPRDGGPSALGGPCQAPQNLPKGPAKPDEISLRPARNFPTMLRPSAPSMLPKSAQNPCLGPSHMQPMAGVGDILGPGPGGGPQPVMKPTNLTIKQVSSTDRKDKRKLPNKEQLKHATEELIKKFAESGNVEEAISTLKDIKPPRRFMPEMISMFIIYGLERSDEDRENISKLIHSMKEEGVLASDLYMDGLYKVLECMSDLEQEIPLVKSNVAKFAAQAVGHGIISLADLSEPLQNGSHYPFFLLCLQQLHKVKDKEWLVKAFTESKIELLTMLPECDRTKERMVEILEDRSLSFMFPLLRVQSDLWRQIRSDPNPANIYKWIKENVDNNLQSDPGFIEILVTNVLKYITSETTLKQDTDHNNPDKIAIDKEKEILEKYKGVLQRFLLDKIQLQMVAIYAIQILGYNRQFPKGLMLRMFMNMYDLEIIDEETFLKWKEEVNQWLTWLEQAEEEESEEEEN</sequence>
<keyword evidence="4" id="KW-1017">Isopeptide bond</keyword>
<evidence type="ECO:0000256" key="4">
    <source>
        <dbReference type="ARBA" id="ARBA00022499"/>
    </source>
</evidence>
<dbReference type="SMART" id="SM00544">
    <property type="entry name" value="MA3"/>
    <property type="match status" value="1"/>
</dbReference>
<organism evidence="17 18">
    <name type="scientific">Paralvinella palmiformis</name>
    <dbReference type="NCBI Taxonomy" id="53620"/>
    <lineage>
        <taxon>Eukaryota</taxon>
        <taxon>Metazoa</taxon>
        <taxon>Spiralia</taxon>
        <taxon>Lophotrochozoa</taxon>
        <taxon>Annelida</taxon>
        <taxon>Polychaeta</taxon>
        <taxon>Sedentaria</taxon>
        <taxon>Canalipalpata</taxon>
        <taxon>Terebellida</taxon>
        <taxon>Terebelliformia</taxon>
        <taxon>Alvinellidae</taxon>
        <taxon>Paralvinella</taxon>
    </lineage>
</organism>
<evidence type="ECO:0000256" key="10">
    <source>
        <dbReference type="ARBA" id="ARBA00022990"/>
    </source>
</evidence>
<evidence type="ECO:0000256" key="13">
    <source>
        <dbReference type="ARBA" id="ARBA00046720"/>
    </source>
</evidence>
<evidence type="ECO:0000256" key="5">
    <source>
        <dbReference type="ARBA" id="ARBA00022540"/>
    </source>
</evidence>
<keyword evidence="18" id="KW-1185">Reference proteome</keyword>
<evidence type="ECO:0000256" key="6">
    <source>
        <dbReference type="ARBA" id="ARBA00022553"/>
    </source>
</evidence>
<dbReference type="PROSITE" id="PS51366">
    <property type="entry name" value="MI"/>
    <property type="match status" value="1"/>
</dbReference>
<comment type="subunit">
    <text evidence="13">Interacts with the serine/threonine protein kinases MKNK1 and MKNK2. Binds EIF4A and EIF3. Interacts with MIF4GD. Interacts with DAZAP2.</text>
</comment>
<feature type="domain" description="W2" evidence="15">
    <location>
        <begin position="967"/>
        <end position="1139"/>
    </location>
</feature>
<name>A0AAD9JKM1_9ANNE</name>
<evidence type="ECO:0000256" key="2">
    <source>
        <dbReference type="ARBA" id="ARBA00022481"/>
    </source>
</evidence>
<dbReference type="GO" id="GO:0003729">
    <property type="term" value="F:mRNA binding"/>
    <property type="evidence" value="ECO:0007669"/>
    <property type="project" value="TreeGrafter"/>
</dbReference>
<feature type="domain" description="MI" evidence="16">
    <location>
        <begin position="794"/>
        <end position="917"/>
    </location>
</feature>
<comment type="function">
    <text evidence="11">Appears to play a role in the switch from cap-dependent to IRES-mediated translation during mitosis, apoptosis and viral infection. Cleaved by some caspases and viral proteases.</text>
</comment>
<dbReference type="Gene3D" id="1.25.40.180">
    <property type="match status" value="3"/>
</dbReference>